<evidence type="ECO:0000256" key="2">
    <source>
        <dbReference type="ARBA" id="ARBA00004496"/>
    </source>
</evidence>
<dbReference type="GO" id="GO:0030145">
    <property type="term" value="F:manganese ion binding"/>
    <property type="evidence" value="ECO:0007669"/>
    <property type="project" value="InterPro"/>
</dbReference>
<feature type="compositionally biased region" description="Pro residues" evidence="9">
    <location>
        <begin position="508"/>
        <end position="519"/>
    </location>
</feature>
<evidence type="ECO:0000256" key="7">
    <source>
        <dbReference type="ARBA" id="ARBA00022884"/>
    </source>
</evidence>
<sequence length="973" mass="106821">MTDNKMQLVDWLDDLCVRFIINLPHEELKSVERICFQIEEAQWFYEDFVRPLDPTLPSLNLRKFSLLMFQHCPLSSIYTEAHHAQAYEQFLEYKTRVPVRGAIMLNDDMTQTVLVKGWKKGAKWSFPRGKINKDEPDLDCAVREVYEETGYDLTEAGLVKPDHELKKIEVSMREQNMLLYVFRGVPMDTYFEPRTRKEISKIDWYRLADLPTLKRKNQVPTQGYGQDLLKDNSFYMVAPFLGPLKGWIKQQRKLDRQKVVSGEYLAPPVHEDITVDDDIHGETTADEDAIAGVRIETKPAPDAKFAQLVARLGRPHSSSDALPEVSAQLPSDGFDPAAELKRLLSVGGGQPIQTPAVEAPMGVQQEQPHTNPLLAMLHANSKPNPPLQPHTPYENIISPPQLPLSPHGQHHPRPPHLDHMPPPHFPFHPQQRHGLHQPFMQQQQFIGMTAPIPRNFIPPPPPQSNPTFLSHGPSIHQGFNQDAPRPYQRTGDPEFAREPQFPGLHGPAIPPASKLPPPKLTEHSLNLLNAFKSHEKSASPTDLMPSKPEPRPDSAPRTRQPQLLPGSESFHNQTPPPVQPQPRSAHQTNLLSLFRSPSTSAATPPPPTAEAPVELSAQPTPGKMEPPSAARPPKPAAKKKPGPLQGLAQPGNRAHITSATIKGPLNAPDFETVKKNAHAPDLNGHSRGPSPMGTRTSSPKTVPQYQILKRGATPSNLRPSPELREDSNQSPLTTSNMTTPQAATFNKATKGLKLPQYTQSPVTLSDETVPRSSTPSTAQKHMLPPSSAAAVSHFPALQQAHAAFDRREQLPADQKSTLLSLFSKPPQATKSPPATSTSPFPPQPVDFPPQGLPTLSSKSPMPRSPIPPTRDPHPPTPRSIVSSVISPVSPLHDKSSHAGSPAHLASRSRISSIGEAMPPSVVIPQDLGPAPTSHPTSATTVTQNGNTAVDDGKSPVDKTFLLGFLRDVANSGR</sequence>
<comment type="caution">
    <text evidence="11">The sequence shown here is derived from an EMBL/GenBank/DDBJ whole genome shotgun (WGS) entry which is preliminary data.</text>
</comment>
<dbReference type="Gene3D" id="3.90.79.10">
    <property type="entry name" value="Nucleoside Triphosphate Pyrophosphohydrolase"/>
    <property type="match status" value="1"/>
</dbReference>
<feature type="compositionally biased region" description="Pro residues" evidence="9">
    <location>
        <begin position="839"/>
        <end position="851"/>
    </location>
</feature>
<evidence type="ECO:0000256" key="4">
    <source>
        <dbReference type="ARBA" id="ARBA00022490"/>
    </source>
</evidence>
<dbReference type="FunFam" id="1.10.10.1050:FF:000003">
    <property type="entry name" value="Decapping enzyme Dcp2, putative"/>
    <property type="match status" value="1"/>
</dbReference>
<dbReference type="PROSITE" id="PS00893">
    <property type="entry name" value="NUDIX_BOX"/>
    <property type="match status" value="1"/>
</dbReference>
<comment type="cofactor">
    <cofactor evidence="1">
        <name>Mn(2+)</name>
        <dbReference type="ChEBI" id="CHEBI:29035"/>
    </cofactor>
</comment>
<feature type="compositionally biased region" description="Low complexity" evidence="9">
    <location>
        <begin position="929"/>
        <end position="942"/>
    </location>
</feature>
<keyword evidence="7" id="KW-0694">RNA-binding</keyword>
<keyword evidence="6" id="KW-0378">Hydrolase</keyword>
<dbReference type="InterPro" id="IPR036189">
    <property type="entry name" value="DCP2_BoxA_sf"/>
</dbReference>
<feature type="compositionally biased region" description="Polar residues" evidence="9">
    <location>
        <begin position="693"/>
        <end position="704"/>
    </location>
</feature>
<feature type="domain" description="Nudix hydrolase" evidence="10">
    <location>
        <begin position="95"/>
        <end position="230"/>
    </location>
</feature>
<keyword evidence="5" id="KW-0479">Metal-binding</keyword>
<feature type="compositionally biased region" description="Low complexity" evidence="9">
    <location>
        <begin position="823"/>
        <end position="838"/>
    </location>
</feature>
<dbReference type="CDD" id="cd03672">
    <property type="entry name" value="NUDIX_Dcp2p_Nudt20"/>
    <property type="match status" value="1"/>
</dbReference>
<reference evidence="11" key="1">
    <citation type="journal article" date="2020" name="Stud. Mycol.">
        <title>101 Dothideomycetes genomes: a test case for predicting lifestyles and emergence of pathogens.</title>
        <authorList>
            <person name="Haridas S."/>
            <person name="Albert R."/>
            <person name="Binder M."/>
            <person name="Bloem J."/>
            <person name="Labutti K."/>
            <person name="Salamov A."/>
            <person name="Andreopoulos B."/>
            <person name="Baker S."/>
            <person name="Barry K."/>
            <person name="Bills G."/>
            <person name="Bluhm B."/>
            <person name="Cannon C."/>
            <person name="Castanera R."/>
            <person name="Culley D."/>
            <person name="Daum C."/>
            <person name="Ezra D."/>
            <person name="Gonzalez J."/>
            <person name="Henrissat B."/>
            <person name="Kuo A."/>
            <person name="Liang C."/>
            <person name="Lipzen A."/>
            <person name="Lutzoni F."/>
            <person name="Magnuson J."/>
            <person name="Mondo S."/>
            <person name="Nolan M."/>
            <person name="Ohm R."/>
            <person name="Pangilinan J."/>
            <person name="Park H.-J."/>
            <person name="Ramirez L."/>
            <person name="Alfaro M."/>
            <person name="Sun H."/>
            <person name="Tritt A."/>
            <person name="Yoshinaga Y."/>
            <person name="Zwiers L.-H."/>
            <person name="Turgeon B."/>
            <person name="Goodwin S."/>
            <person name="Spatafora J."/>
            <person name="Crous P."/>
            <person name="Grigoriev I."/>
        </authorList>
    </citation>
    <scope>NUCLEOTIDE SEQUENCE</scope>
    <source>
        <strain evidence="11">CBS 125425</strain>
    </source>
</reference>
<evidence type="ECO:0000256" key="3">
    <source>
        <dbReference type="ARBA" id="ARBA00005279"/>
    </source>
</evidence>
<evidence type="ECO:0000256" key="9">
    <source>
        <dbReference type="SAM" id="MobiDB-lite"/>
    </source>
</evidence>
<dbReference type="Gene3D" id="1.10.10.1050">
    <property type="entry name" value="Dcp2, box A domain"/>
    <property type="match status" value="1"/>
</dbReference>
<dbReference type="SUPFAM" id="SSF55811">
    <property type="entry name" value="Nudix"/>
    <property type="match status" value="1"/>
</dbReference>
<dbReference type="GO" id="GO:0000184">
    <property type="term" value="P:nuclear-transcribed mRNA catabolic process, nonsense-mediated decay"/>
    <property type="evidence" value="ECO:0007669"/>
    <property type="project" value="InterPro"/>
</dbReference>
<name>A0A9P4QHD7_9PLEO</name>
<dbReference type="GO" id="GO:0003723">
    <property type="term" value="F:RNA binding"/>
    <property type="evidence" value="ECO:0007669"/>
    <property type="project" value="UniProtKB-KW"/>
</dbReference>
<dbReference type="GO" id="GO:0000932">
    <property type="term" value="C:P-body"/>
    <property type="evidence" value="ECO:0007669"/>
    <property type="project" value="TreeGrafter"/>
</dbReference>
<feature type="compositionally biased region" description="Pro residues" evidence="9">
    <location>
        <begin position="862"/>
        <end position="877"/>
    </location>
</feature>
<organism evidence="11 12">
    <name type="scientific">Polyplosphaeria fusca</name>
    <dbReference type="NCBI Taxonomy" id="682080"/>
    <lineage>
        <taxon>Eukaryota</taxon>
        <taxon>Fungi</taxon>
        <taxon>Dikarya</taxon>
        <taxon>Ascomycota</taxon>
        <taxon>Pezizomycotina</taxon>
        <taxon>Dothideomycetes</taxon>
        <taxon>Pleosporomycetidae</taxon>
        <taxon>Pleosporales</taxon>
        <taxon>Tetraplosphaeriaceae</taxon>
        <taxon>Polyplosphaeria</taxon>
    </lineage>
</organism>
<dbReference type="PANTHER" id="PTHR23114">
    <property type="entry name" value="M7GPPPN-MRNA HYDROLASE"/>
    <property type="match status" value="1"/>
</dbReference>
<dbReference type="PROSITE" id="PS51462">
    <property type="entry name" value="NUDIX"/>
    <property type="match status" value="1"/>
</dbReference>
<comment type="subcellular location">
    <subcellularLocation>
        <location evidence="2">Cytoplasm</location>
    </subcellularLocation>
</comment>
<comment type="similarity">
    <text evidence="3">Belongs to the Nudix hydrolase family. DCP2 subfamily.</text>
</comment>
<dbReference type="Proteomes" id="UP000799444">
    <property type="component" value="Unassembled WGS sequence"/>
</dbReference>
<dbReference type="InterPro" id="IPR044099">
    <property type="entry name" value="Dcp2_NUDIX"/>
</dbReference>
<evidence type="ECO:0000313" key="11">
    <source>
        <dbReference type="EMBL" id="KAF2727322.1"/>
    </source>
</evidence>
<keyword evidence="4" id="KW-0963">Cytoplasm</keyword>
<dbReference type="AlphaFoldDB" id="A0A9P4QHD7"/>
<dbReference type="FunFam" id="3.90.79.10:FF:000003">
    <property type="entry name" value="M7GpppN-mRNA hydrolase isoform 2"/>
    <property type="match status" value="1"/>
</dbReference>
<dbReference type="SMART" id="SM01125">
    <property type="entry name" value="DCP2"/>
    <property type="match status" value="1"/>
</dbReference>
<dbReference type="InterPro" id="IPR000086">
    <property type="entry name" value="NUDIX_hydrolase_dom"/>
</dbReference>
<protein>
    <recommendedName>
        <fullName evidence="10">Nudix hydrolase domain-containing protein</fullName>
    </recommendedName>
</protein>
<proteinExistence type="inferred from homology"/>
<feature type="compositionally biased region" description="Polar residues" evidence="9">
    <location>
        <begin position="728"/>
        <end position="747"/>
    </location>
</feature>
<evidence type="ECO:0000256" key="8">
    <source>
        <dbReference type="ARBA" id="ARBA00023211"/>
    </source>
</evidence>
<keyword evidence="12" id="KW-1185">Reference proteome</keyword>
<dbReference type="Pfam" id="PF05026">
    <property type="entry name" value="DCP2"/>
    <property type="match status" value="1"/>
</dbReference>
<feature type="region of interest" description="Disordered" evidence="9">
    <location>
        <begin position="534"/>
        <end position="955"/>
    </location>
</feature>
<dbReference type="Pfam" id="PF00293">
    <property type="entry name" value="NUDIX"/>
    <property type="match status" value="1"/>
</dbReference>
<evidence type="ECO:0000259" key="10">
    <source>
        <dbReference type="PROSITE" id="PS51462"/>
    </source>
</evidence>
<dbReference type="GO" id="GO:0140933">
    <property type="term" value="F:5'-(N(7)-methylguanosine 5'-triphospho)-[mRNA] hydrolase activity"/>
    <property type="evidence" value="ECO:0007669"/>
    <property type="project" value="InterPro"/>
</dbReference>
<keyword evidence="8" id="KW-0464">Manganese</keyword>
<gene>
    <name evidence="11" type="ORF">EJ04DRAFT_538993</name>
</gene>
<dbReference type="EMBL" id="ML996339">
    <property type="protein sequence ID" value="KAF2727322.1"/>
    <property type="molecule type" value="Genomic_DNA"/>
</dbReference>
<accession>A0A9P4QHD7</accession>
<dbReference type="InterPro" id="IPR020084">
    <property type="entry name" value="NUDIX_hydrolase_CS"/>
</dbReference>
<dbReference type="PANTHER" id="PTHR23114:SF17">
    <property type="entry name" value="M7GPPPN-MRNA HYDROLASE"/>
    <property type="match status" value="1"/>
</dbReference>
<dbReference type="OrthoDB" id="18996at2759"/>
<evidence type="ECO:0000256" key="6">
    <source>
        <dbReference type="ARBA" id="ARBA00022801"/>
    </source>
</evidence>
<dbReference type="GO" id="GO:0000290">
    <property type="term" value="P:deadenylation-dependent decapping of nuclear-transcribed mRNA"/>
    <property type="evidence" value="ECO:0007669"/>
    <property type="project" value="InterPro"/>
</dbReference>
<dbReference type="InterPro" id="IPR015797">
    <property type="entry name" value="NUDIX_hydrolase-like_dom_sf"/>
</dbReference>
<evidence type="ECO:0000256" key="1">
    <source>
        <dbReference type="ARBA" id="ARBA00001936"/>
    </source>
</evidence>
<dbReference type="InterPro" id="IPR007722">
    <property type="entry name" value="DCP2_BoxA"/>
</dbReference>
<evidence type="ECO:0000313" key="12">
    <source>
        <dbReference type="Proteomes" id="UP000799444"/>
    </source>
</evidence>
<evidence type="ECO:0000256" key="5">
    <source>
        <dbReference type="ARBA" id="ARBA00022723"/>
    </source>
</evidence>
<feature type="compositionally biased region" description="Polar residues" evidence="9">
    <location>
        <begin position="756"/>
        <end position="779"/>
    </location>
</feature>
<feature type="compositionally biased region" description="Low complexity" evidence="9">
    <location>
        <begin position="878"/>
        <end position="890"/>
    </location>
</feature>
<feature type="compositionally biased region" description="Low complexity" evidence="9">
    <location>
        <begin position="852"/>
        <end position="861"/>
    </location>
</feature>
<dbReference type="SUPFAM" id="SSF140586">
    <property type="entry name" value="Dcp2 domain-like"/>
    <property type="match status" value="1"/>
</dbReference>
<feature type="compositionally biased region" description="Polar residues" evidence="9">
    <location>
        <begin position="581"/>
        <end position="591"/>
    </location>
</feature>
<feature type="region of interest" description="Disordered" evidence="9">
    <location>
        <begin position="461"/>
        <end position="521"/>
    </location>
</feature>